<keyword evidence="5" id="KW-1003">Cell membrane</keyword>
<evidence type="ECO:0000256" key="10">
    <source>
        <dbReference type="ARBA" id="ARBA00023139"/>
    </source>
</evidence>
<dbReference type="Gene3D" id="3.30.70.141">
    <property type="entry name" value="Nucleoside diphosphate kinase-like domain"/>
    <property type="match status" value="1"/>
</dbReference>
<dbReference type="AlphaFoldDB" id="A7SJ71"/>
<dbReference type="PIRSF" id="PIRSF037947">
    <property type="entry name" value="Protein_XRP2"/>
    <property type="match status" value="1"/>
</dbReference>
<keyword evidence="17" id="KW-1185">Reference proteome</keyword>
<keyword evidence="6" id="KW-0519">Myristate</keyword>
<accession>A7SJ71</accession>
<dbReference type="HOGENOM" id="CLU_056119_0_0_1"/>
<dbReference type="PANTHER" id="PTHR15440">
    <property type="entry name" value="XRP2 PROTEIN"/>
    <property type="match status" value="1"/>
</dbReference>
<dbReference type="Proteomes" id="UP000001593">
    <property type="component" value="Unassembled WGS sequence"/>
</dbReference>
<comment type="function">
    <text evidence="12">Acts as a GTPase-activating protein (GAP) for tubulin in concert with tubulin-specific chaperone C, but does not enhance tubulin heterodimerization.</text>
</comment>
<dbReference type="InterPro" id="IPR039093">
    <property type="entry name" value="XRP2"/>
</dbReference>
<dbReference type="GO" id="GO:1990075">
    <property type="term" value="C:periciliary membrane compartment"/>
    <property type="evidence" value="ECO:0000318"/>
    <property type="project" value="GO_Central"/>
</dbReference>
<evidence type="ECO:0000256" key="5">
    <source>
        <dbReference type="ARBA" id="ARBA00022475"/>
    </source>
</evidence>
<evidence type="ECO:0000256" key="8">
    <source>
        <dbReference type="ARBA" id="ARBA00023134"/>
    </source>
</evidence>
<evidence type="ECO:0000256" key="7">
    <source>
        <dbReference type="ARBA" id="ARBA00022741"/>
    </source>
</evidence>
<reference evidence="16 17" key="1">
    <citation type="journal article" date="2007" name="Science">
        <title>Sea anemone genome reveals ancestral eumetazoan gene repertoire and genomic organization.</title>
        <authorList>
            <person name="Putnam N.H."/>
            <person name="Srivastava M."/>
            <person name="Hellsten U."/>
            <person name="Dirks B."/>
            <person name="Chapman J."/>
            <person name="Salamov A."/>
            <person name="Terry A."/>
            <person name="Shapiro H."/>
            <person name="Lindquist E."/>
            <person name="Kapitonov V.V."/>
            <person name="Jurka J."/>
            <person name="Genikhovich G."/>
            <person name="Grigoriev I.V."/>
            <person name="Lucas S.M."/>
            <person name="Steele R.E."/>
            <person name="Finnerty J.R."/>
            <person name="Technau U."/>
            <person name="Martindale M.Q."/>
            <person name="Rokhsar D.S."/>
        </authorList>
    </citation>
    <scope>NUCLEOTIDE SEQUENCE [LARGE SCALE GENOMIC DNA]</scope>
    <source>
        <strain evidence="17">CH2 X CH6</strain>
    </source>
</reference>
<dbReference type="Gene3D" id="2.160.20.70">
    <property type="match status" value="1"/>
</dbReference>
<dbReference type="InterPro" id="IPR036850">
    <property type="entry name" value="NDK-like_dom_sf"/>
</dbReference>
<keyword evidence="10" id="KW-0564">Palmitate</keyword>
<dbReference type="GO" id="GO:0006892">
    <property type="term" value="P:post-Golgi vesicle-mediated transport"/>
    <property type="evidence" value="ECO:0000318"/>
    <property type="project" value="GO_Central"/>
</dbReference>
<dbReference type="InterPro" id="IPR016098">
    <property type="entry name" value="CAP/MinC_C"/>
</dbReference>
<comment type="similarity">
    <text evidence="2 12">Belongs to the TBCC family.</text>
</comment>
<keyword evidence="7 12" id="KW-0547">Nucleotide-binding</keyword>
<dbReference type="InterPro" id="IPR006599">
    <property type="entry name" value="CARP_motif"/>
</dbReference>
<evidence type="ECO:0000256" key="13">
    <source>
        <dbReference type="PIRSR" id="PIRSR037947-1"/>
    </source>
</evidence>
<dbReference type="GO" id="GO:0005929">
    <property type="term" value="C:cilium"/>
    <property type="evidence" value="ECO:0000318"/>
    <property type="project" value="GO_Central"/>
</dbReference>
<evidence type="ECO:0000256" key="4">
    <source>
        <dbReference type="ARBA" id="ARBA00022468"/>
    </source>
</evidence>
<evidence type="ECO:0000313" key="17">
    <source>
        <dbReference type="Proteomes" id="UP000001593"/>
    </source>
</evidence>
<dbReference type="EMBL" id="DS469675">
    <property type="protein sequence ID" value="EDO36223.1"/>
    <property type="molecule type" value="Genomic_DNA"/>
</dbReference>
<evidence type="ECO:0000256" key="1">
    <source>
        <dbReference type="ARBA" id="ARBA00004342"/>
    </source>
</evidence>
<dbReference type="GO" id="GO:0005096">
    <property type="term" value="F:GTPase activator activity"/>
    <property type="evidence" value="ECO:0000318"/>
    <property type="project" value="GO_Central"/>
</dbReference>
<comment type="subcellular location">
    <subcellularLocation>
        <location evidence="1">Cell membrane</location>
        <topology evidence="1">Lipid-anchor</topology>
        <orientation evidence="1">Cytoplasmic side</orientation>
    </subcellularLocation>
</comment>
<dbReference type="InParanoid" id="A7SJ71"/>
<keyword evidence="9" id="KW-0472">Membrane</keyword>
<dbReference type="OMA" id="WEANLED"/>
<keyword evidence="8 12" id="KW-0342">GTP-binding</keyword>
<evidence type="ECO:0000256" key="3">
    <source>
        <dbReference type="ARBA" id="ARBA00015771"/>
    </source>
</evidence>
<dbReference type="PANTHER" id="PTHR15440:SF0">
    <property type="entry name" value="PROTEIN XRP2"/>
    <property type="match status" value="1"/>
</dbReference>
<evidence type="ECO:0000256" key="6">
    <source>
        <dbReference type="ARBA" id="ARBA00022707"/>
    </source>
</evidence>
<dbReference type="InterPro" id="IPR012945">
    <property type="entry name" value="Tubulin-bd_cofactor_C_dom"/>
</dbReference>
<dbReference type="eggNOG" id="KOG2512">
    <property type="taxonomic scope" value="Eukaryota"/>
</dbReference>
<gene>
    <name evidence="16" type="ORF">NEMVEDRAFT_v1g171129</name>
</gene>
<proteinExistence type="inferred from homology"/>
<evidence type="ECO:0000256" key="14">
    <source>
        <dbReference type="SAM" id="MobiDB-lite"/>
    </source>
</evidence>
<feature type="binding site" evidence="13">
    <location>
        <begin position="108"/>
        <end position="111"/>
    </location>
    <ligand>
        <name>GTP</name>
        <dbReference type="ChEBI" id="CHEBI:37565"/>
    </ligand>
</feature>
<dbReference type="PhylomeDB" id="A7SJ71"/>
<keyword evidence="11" id="KW-0449">Lipoprotein</keyword>
<dbReference type="FunCoup" id="A7SJ71">
    <property type="interactions" value="43"/>
</dbReference>
<keyword evidence="4 12" id="KW-0343">GTPase activation</keyword>
<feature type="compositionally biased region" description="Basic and acidic residues" evidence="14">
    <location>
        <begin position="1"/>
        <end position="10"/>
    </location>
</feature>
<evidence type="ECO:0000256" key="12">
    <source>
        <dbReference type="PIRNR" id="PIRNR037947"/>
    </source>
</evidence>
<evidence type="ECO:0000313" key="16">
    <source>
        <dbReference type="EMBL" id="EDO36223.1"/>
    </source>
</evidence>
<evidence type="ECO:0000256" key="11">
    <source>
        <dbReference type="ARBA" id="ARBA00023288"/>
    </source>
</evidence>
<protein>
    <recommendedName>
        <fullName evidence="3 12">Protein XRP2</fullName>
    </recommendedName>
</protein>
<feature type="domain" description="C-CAP/cofactor C-like" evidence="15">
    <location>
        <begin position="17"/>
        <end position="172"/>
    </location>
</feature>
<dbReference type="PROSITE" id="PS51329">
    <property type="entry name" value="C_CAP_COFACTOR_C"/>
    <property type="match status" value="1"/>
</dbReference>
<dbReference type="GO" id="GO:0005525">
    <property type="term" value="F:GTP binding"/>
    <property type="evidence" value="ECO:0007669"/>
    <property type="project" value="UniProtKB-UniRule"/>
</dbReference>
<dbReference type="Pfam" id="PF07986">
    <property type="entry name" value="TBCC"/>
    <property type="match status" value="1"/>
</dbReference>
<dbReference type="FunFam" id="2.160.20.70:FF:000004">
    <property type="entry name" value="Protein XRP2"/>
    <property type="match status" value="1"/>
</dbReference>
<dbReference type="SMART" id="SM00673">
    <property type="entry name" value="CARP"/>
    <property type="match status" value="2"/>
</dbReference>
<feature type="binding site" evidence="13">
    <location>
        <begin position="91"/>
        <end position="92"/>
    </location>
    <ligand>
        <name>GTP</name>
        <dbReference type="ChEBI" id="CHEBI:37565"/>
    </ligand>
</feature>
<dbReference type="InterPro" id="IPR017901">
    <property type="entry name" value="C-CAP_CF_C-like"/>
</dbReference>
<evidence type="ECO:0000256" key="9">
    <source>
        <dbReference type="ARBA" id="ARBA00023136"/>
    </source>
</evidence>
<name>A7SJ71_NEMVE</name>
<dbReference type="STRING" id="45351.A7SJ71"/>
<organism evidence="16 17">
    <name type="scientific">Nematostella vectensis</name>
    <name type="common">Starlet sea anemone</name>
    <dbReference type="NCBI Taxonomy" id="45351"/>
    <lineage>
        <taxon>Eukaryota</taxon>
        <taxon>Metazoa</taxon>
        <taxon>Cnidaria</taxon>
        <taxon>Anthozoa</taxon>
        <taxon>Hexacorallia</taxon>
        <taxon>Actiniaria</taxon>
        <taxon>Edwardsiidae</taxon>
        <taxon>Nematostella</taxon>
    </lineage>
</organism>
<sequence>MGCLESKSKQESPPPEPKVFSWERKDRPDPKDYTLANLKDVTVGRLPGKVNGEGFVIQDCHDCNIYIFDNSATITIDDCVGCTFFLGPIKGSVFFRDCNNCKVAVACQQFRTRDCKKMDFFLLCDSQPIIESSSGMKFGCFQYYYPELEGQFEKASLSVYNNNWSNIYDFTPAAGETTWSLLPENSKVEDFIPLPTTEEFSSMEISTDVQRSTVPLTLGTRRKPSNQSCLVVFFECAEKKPQIKEFIQKIQQQGCMLCQTKQISIKGEEISRILGSSEYNSLAEQVLCGLFLGALVGLEVNGDNCIQICSGQIGSAGSGVYVSPDNQKASTDIDQFYNFIDMSMS</sequence>
<feature type="region of interest" description="Disordered" evidence="14">
    <location>
        <begin position="1"/>
        <end position="27"/>
    </location>
</feature>
<evidence type="ECO:0000259" key="15">
    <source>
        <dbReference type="PROSITE" id="PS51329"/>
    </source>
</evidence>
<evidence type="ECO:0000256" key="2">
    <source>
        <dbReference type="ARBA" id="ARBA00008848"/>
    </source>
</evidence>